<evidence type="ECO:0000313" key="4">
    <source>
        <dbReference type="Proteomes" id="UP000309952"/>
    </source>
</evidence>
<sequence>MTRVSTYGNYQSALLDLMSAQSRMADAQQKVNTKKNATDLVGFGRGSETVSALMTSQTRIQTFIDTNKTVTARLETQDLAMDRVADASTAARQAIADAIAAGRMDTLMGTLNSLFMEAQDGLNMKHQGKYLFGGGVTDRAPVDLPDIPGQPGASMMAKLAALPDESAAFHNDQLKQSSWLDENVSMDTGFLADAMGSELFAIFRDIQLEHQTTPLDGKMTDAQKTFLTTQMGRFEAAAKGMVELQAANGGCRTASTACWNPRRRARFRSTPSCPARPTPTWPKPSPNWSWRRSPCRPRPRWSASFARSPCSTICVRSFPRLSSARPAERKWLVDVLKAAP</sequence>
<evidence type="ECO:0000256" key="1">
    <source>
        <dbReference type="SAM" id="Coils"/>
    </source>
</evidence>
<dbReference type="Proteomes" id="UP000309952">
    <property type="component" value="Chromosome"/>
</dbReference>
<keyword evidence="3" id="KW-0966">Cell projection</keyword>
<dbReference type="SUPFAM" id="SSF64518">
    <property type="entry name" value="Phase 1 flagellin"/>
    <property type="match status" value="1"/>
</dbReference>
<evidence type="ECO:0000313" key="3">
    <source>
        <dbReference type="EMBL" id="VTO13010.1"/>
    </source>
</evidence>
<proteinExistence type="predicted"/>
<accession>A0A4P1JXZ7</accession>
<dbReference type="KEGG" id="bvy:NCTC9239_00908"/>
<keyword evidence="3" id="KW-0282">Flagellum</keyword>
<gene>
    <name evidence="3" type="ORF">NCTC9239_00908</name>
</gene>
<organism evidence="3 4">
    <name type="scientific">Brevundimonas vancanneytii</name>
    <dbReference type="NCBI Taxonomy" id="1325724"/>
    <lineage>
        <taxon>Bacteria</taxon>
        <taxon>Pseudomonadati</taxon>
        <taxon>Pseudomonadota</taxon>
        <taxon>Alphaproteobacteria</taxon>
        <taxon>Caulobacterales</taxon>
        <taxon>Caulobacteraceae</taxon>
        <taxon>Brevundimonas</taxon>
    </lineage>
</organism>
<keyword evidence="4" id="KW-1185">Reference proteome</keyword>
<feature type="compositionally biased region" description="Pro residues" evidence="2">
    <location>
        <begin position="274"/>
        <end position="285"/>
    </location>
</feature>
<feature type="region of interest" description="Disordered" evidence="2">
    <location>
        <begin position="268"/>
        <end position="293"/>
    </location>
</feature>
<name>A0A4P1JXZ7_9CAUL</name>
<dbReference type="AlphaFoldDB" id="A0A4P1JXZ7"/>
<evidence type="ECO:0000256" key="2">
    <source>
        <dbReference type="SAM" id="MobiDB-lite"/>
    </source>
</evidence>
<reference evidence="3 4" key="1">
    <citation type="submission" date="2019-04" db="EMBL/GenBank/DDBJ databases">
        <authorList>
            <consortium name="Pathogen Informatics"/>
        </authorList>
    </citation>
    <scope>NUCLEOTIDE SEQUENCE [LARGE SCALE GENOMIC DNA]</scope>
    <source>
        <strain evidence="3 4">NCTC9239</strain>
    </source>
</reference>
<dbReference type="EMBL" id="LR588407">
    <property type="protein sequence ID" value="VTO13010.1"/>
    <property type="molecule type" value="Genomic_DNA"/>
</dbReference>
<keyword evidence="1" id="KW-0175">Coiled coil</keyword>
<feature type="coiled-coil region" evidence="1">
    <location>
        <begin position="10"/>
        <end position="37"/>
    </location>
</feature>
<protein>
    <submittedName>
        <fullName evidence="3">Flagellar hook-associated protein FlgL</fullName>
    </submittedName>
</protein>
<keyword evidence="3" id="KW-0969">Cilium</keyword>